<gene>
    <name evidence="4" type="ORF">CFL01nite_18680</name>
    <name evidence="3" type="ORF">CFLV_01445</name>
</gene>
<dbReference type="RefSeq" id="WP_075728993.1">
    <property type="nucleotide sequence ID" value="NZ_BJNB01000032.1"/>
</dbReference>
<name>A0A1L7CJF7_CORFL</name>
<dbReference type="EMBL" id="CP009246">
    <property type="protein sequence ID" value="APT85987.1"/>
    <property type="molecule type" value="Genomic_DNA"/>
</dbReference>
<accession>A0A1L7CJF7</accession>
<dbReference type="InterPro" id="IPR000073">
    <property type="entry name" value="AB_hydrolase_1"/>
</dbReference>
<keyword evidence="5" id="KW-1185">Reference proteome</keyword>
<dbReference type="OrthoDB" id="2987348at2"/>
<dbReference type="InterPro" id="IPR029058">
    <property type="entry name" value="AB_hydrolase_fold"/>
</dbReference>
<evidence type="ECO:0000259" key="2">
    <source>
        <dbReference type="Pfam" id="PF00561"/>
    </source>
</evidence>
<dbReference type="Proteomes" id="UP000315353">
    <property type="component" value="Unassembled WGS sequence"/>
</dbReference>
<dbReference type="PANTHER" id="PTHR43329">
    <property type="entry name" value="EPOXIDE HYDROLASE"/>
    <property type="match status" value="1"/>
</dbReference>
<proteinExistence type="predicted"/>
<dbReference type="InterPro" id="IPR000639">
    <property type="entry name" value="Epox_hydrolase-like"/>
</dbReference>
<dbReference type="PRINTS" id="PR00412">
    <property type="entry name" value="EPOXHYDRLASE"/>
</dbReference>
<dbReference type="Proteomes" id="UP000185479">
    <property type="component" value="Chromosome"/>
</dbReference>
<feature type="domain" description="AB hydrolase-1" evidence="2">
    <location>
        <begin position="40"/>
        <end position="159"/>
    </location>
</feature>
<protein>
    <submittedName>
        <fullName evidence="3">Hydrolase</fullName>
    </submittedName>
</protein>
<dbReference type="SUPFAM" id="SSF53474">
    <property type="entry name" value="alpha/beta-Hydrolases"/>
    <property type="match status" value="1"/>
</dbReference>
<evidence type="ECO:0000256" key="1">
    <source>
        <dbReference type="ARBA" id="ARBA00022801"/>
    </source>
</evidence>
<dbReference type="KEGG" id="cfc:CFLV_01445"/>
<dbReference type="STRING" id="28028.CFLV_01445"/>
<dbReference type="Gene3D" id="3.40.50.1820">
    <property type="entry name" value="alpha/beta hydrolase"/>
    <property type="match status" value="1"/>
</dbReference>
<evidence type="ECO:0000313" key="5">
    <source>
        <dbReference type="Proteomes" id="UP000185479"/>
    </source>
</evidence>
<dbReference type="GeneID" id="82879385"/>
<keyword evidence="1 3" id="KW-0378">Hydrolase</keyword>
<dbReference type="EMBL" id="BJNB01000032">
    <property type="protein sequence ID" value="GEB98373.1"/>
    <property type="molecule type" value="Genomic_DNA"/>
</dbReference>
<dbReference type="AlphaFoldDB" id="A0A1L7CJF7"/>
<reference evidence="4 6" key="2">
    <citation type="submission" date="2019-06" db="EMBL/GenBank/DDBJ databases">
        <title>Whole genome shotgun sequence of Corynebacterium flavescens NBRC 14136.</title>
        <authorList>
            <person name="Hosoyama A."/>
            <person name="Uohara A."/>
            <person name="Ohji S."/>
            <person name="Ichikawa N."/>
        </authorList>
    </citation>
    <scope>NUCLEOTIDE SEQUENCE [LARGE SCALE GENOMIC DNA]</scope>
    <source>
        <strain evidence="4 6">NBRC 14136</strain>
    </source>
</reference>
<evidence type="ECO:0000313" key="6">
    <source>
        <dbReference type="Proteomes" id="UP000315353"/>
    </source>
</evidence>
<evidence type="ECO:0000313" key="3">
    <source>
        <dbReference type="EMBL" id="APT85987.1"/>
    </source>
</evidence>
<reference evidence="3 5" key="1">
    <citation type="submission" date="2014-08" db="EMBL/GenBank/DDBJ databases">
        <title>Complete genome sequence of Corynebacterium flavescens OJ8(T)(=DSM 20296(T)), isolated from cheese.</title>
        <authorList>
            <person name="Ruckert C."/>
            <person name="Albersmeier A."/>
            <person name="Winkler A."/>
            <person name="Kalinowski J."/>
        </authorList>
    </citation>
    <scope>NUCLEOTIDE SEQUENCE [LARGE SCALE GENOMIC DNA]</scope>
    <source>
        <strain evidence="3 5">OJ8</strain>
    </source>
</reference>
<organism evidence="3 5">
    <name type="scientific">Corynebacterium flavescens</name>
    <dbReference type="NCBI Taxonomy" id="28028"/>
    <lineage>
        <taxon>Bacteria</taxon>
        <taxon>Bacillati</taxon>
        <taxon>Actinomycetota</taxon>
        <taxon>Actinomycetes</taxon>
        <taxon>Mycobacteriales</taxon>
        <taxon>Corynebacteriaceae</taxon>
        <taxon>Corynebacterium</taxon>
    </lineage>
</organism>
<dbReference type="PRINTS" id="PR00111">
    <property type="entry name" value="ABHYDROLASE"/>
</dbReference>
<dbReference type="GO" id="GO:0016787">
    <property type="term" value="F:hydrolase activity"/>
    <property type="evidence" value="ECO:0007669"/>
    <property type="project" value="UniProtKB-KW"/>
</dbReference>
<sequence length="303" mass="33557">MTHLPLSPSVVELDGPFEHEFFHTRGLRLHAATAGDKSDPLVVLIHGSFGGWFDFQKVIAPLAQRGFHVAAVDMRGFGMSDKPPVEAGQDIRTAVGDIFGLIQAMGHSSAFLVGADSGGAVAWALSASHPERIRGLVSISSAHPVDLRRAVAARPWDFGWVSLRAFLCRLPKTLVRRNPLLSVAAYRRDLDLNVSTHFPESEKEKIFSLRVQASRIGNVRRGILWNHRLRTAVVPFGWVETAVTRPVLFVHADQKLWRPVIKRATKRVRGTFTASTIPDSKNLPHVENPVTFAQTIASWMGRF</sequence>
<evidence type="ECO:0000313" key="4">
    <source>
        <dbReference type="EMBL" id="GEB98373.1"/>
    </source>
</evidence>
<dbReference type="Pfam" id="PF00561">
    <property type="entry name" value="Abhydrolase_1"/>
    <property type="match status" value="1"/>
</dbReference>